<reference evidence="17 18" key="1">
    <citation type="submission" date="2021-02" db="EMBL/GenBank/DDBJ databases">
        <title>Plant Genome Project.</title>
        <authorList>
            <person name="Zhang R.-G."/>
        </authorList>
    </citation>
    <scope>NUCLEOTIDE SEQUENCE [LARGE SCALE GENOMIC DNA]</scope>
    <source>
        <tissue evidence="17">Leaves</tissue>
    </source>
</reference>
<dbReference type="SUPFAM" id="SSF52540">
    <property type="entry name" value="P-loop containing nucleoside triphosphate hydrolases"/>
    <property type="match status" value="1"/>
</dbReference>
<gene>
    <name evidence="17" type="ORF">JRO89_XS09G0156900</name>
</gene>
<keyword evidence="9" id="KW-0408">Iron</keyword>
<evidence type="ECO:0000313" key="17">
    <source>
        <dbReference type="EMBL" id="KAH7565190.1"/>
    </source>
</evidence>
<dbReference type="CDD" id="cd18788">
    <property type="entry name" value="SF2_C_XPD"/>
    <property type="match status" value="1"/>
</dbReference>
<evidence type="ECO:0000259" key="16">
    <source>
        <dbReference type="PROSITE" id="PS51193"/>
    </source>
</evidence>
<keyword evidence="2" id="KW-0004">4Fe-4S</keyword>
<proteinExistence type="predicted"/>
<dbReference type="NCBIfam" id="TIGR00604">
    <property type="entry name" value="rad3"/>
    <property type="match status" value="1"/>
</dbReference>
<evidence type="ECO:0000256" key="7">
    <source>
        <dbReference type="ARBA" id="ARBA00022806"/>
    </source>
</evidence>
<dbReference type="InterPro" id="IPR014013">
    <property type="entry name" value="Helic_SF1/SF2_ATP-bd_DinG/Rad3"/>
</dbReference>
<accession>A0ABQ8HLI0</accession>
<name>A0ABQ8HLI0_9ROSI</name>
<keyword evidence="6" id="KW-0378">Hydrolase</keyword>
<dbReference type="InterPro" id="IPR006555">
    <property type="entry name" value="ATP-dep_Helicase_C"/>
</dbReference>
<dbReference type="InterPro" id="IPR010614">
    <property type="entry name" value="RAD3-like_helicase_DEAD"/>
</dbReference>
<keyword evidence="10" id="KW-0411">Iron-sulfur</keyword>
<evidence type="ECO:0000256" key="14">
    <source>
        <dbReference type="ARBA" id="ARBA00023242"/>
    </source>
</evidence>
<keyword evidence="13" id="KW-0413">Isomerase</keyword>
<dbReference type="SMART" id="SM00491">
    <property type="entry name" value="HELICc2"/>
    <property type="match status" value="1"/>
</dbReference>
<evidence type="ECO:0000256" key="4">
    <source>
        <dbReference type="ARBA" id="ARBA00022741"/>
    </source>
</evidence>
<dbReference type="CDD" id="cd17970">
    <property type="entry name" value="DEAHc_FancJ"/>
    <property type="match status" value="1"/>
</dbReference>
<feature type="compositionally biased region" description="Polar residues" evidence="15">
    <location>
        <begin position="69"/>
        <end position="88"/>
    </location>
</feature>
<evidence type="ECO:0000256" key="13">
    <source>
        <dbReference type="ARBA" id="ARBA00023235"/>
    </source>
</evidence>
<dbReference type="SMART" id="SM00488">
    <property type="entry name" value="DEXDc2"/>
    <property type="match status" value="1"/>
</dbReference>
<keyword evidence="11" id="KW-0238">DNA-binding</keyword>
<evidence type="ECO:0000256" key="9">
    <source>
        <dbReference type="ARBA" id="ARBA00023004"/>
    </source>
</evidence>
<sequence length="824" mass="92344">MPTYKIRGIDVDFPFEAYDCQLVYMEKVIQSLQNKCNALLESPTGTGKTLCLLCATLAWRKSLGPFSTGANSQTASSQPHEKLSQSGGSKPPTIVYASRTHSQLRQVIQELKRTSYRPKMVILGSREQLCIHEEVSLLRGSAQNNACRYLCKKGRKRHCKHYSGVADYVKDNPQLGEEPIDIEDLAKIGRSSGRCPYYISRELNKVVDILFAPYNYLIDRGNRKSLGLEWNNSILIFDEAHNLESLCADAASFDLPSGTLTACISEAKKCIDLCVGRREKSNDKTLNPDNFAILKALLLKLEKRIAEVPIKSKELGYTMPGPYIYELLADLNITQETSSKLVDTIEDASQLLQEEDPDKTKGVGCRLESISDILKIIFRDKQNAHASFYRVHVQEAEANATDVLKGKASRTFSWWCFNPGIAMQEFYGMGVGSIILTSGTLSPMDSFAQELKIDFPVRLENPHVISSNQIWAGVVPAGPSGYSLNSSYRNRDSLEYKQELGNAIVNIARIVPDGLLVFFPSYYLLDQCIGCWKNKTHENSSTIWERICKHKKPVVEPRQSSVFPAAIEDYRAKLKDTTASGAVFFAVCRGKVSEGLDFSDHAGRAVVITGMPFTTLNDPKIRLKREYLDLQAQSKRQGFQALKLSVLTGEDWYNQQASRAVNQAVGRVIRHRHDYGAIIFCDERFVHPNRQSQISLWIQPHIKSYSKFGDVVFTLTRFFREEVICGRTKLKLIKSEDTVLVSLQKLLYMEEANASFRRIRGPSPAMEDLSSIGCGHHGGGRQLLEQCSGELEVVFSCSSSIPVPDMELLTGENARAFQVFVLNL</sequence>
<dbReference type="InterPro" id="IPR057498">
    <property type="entry name" value="Rtel1_ARCH"/>
</dbReference>
<dbReference type="PANTHER" id="PTHR11472">
    <property type="entry name" value="DNA REPAIR DEAD HELICASE RAD3/XP-D SUBFAMILY MEMBER"/>
    <property type="match status" value="1"/>
</dbReference>
<comment type="subcellular location">
    <subcellularLocation>
        <location evidence="1">Nucleus</location>
    </subcellularLocation>
</comment>
<keyword evidence="14" id="KW-0539">Nucleus</keyword>
<dbReference type="Pfam" id="PF06733">
    <property type="entry name" value="DEAD_2"/>
    <property type="match status" value="1"/>
</dbReference>
<organism evidence="17 18">
    <name type="scientific">Xanthoceras sorbifolium</name>
    <dbReference type="NCBI Taxonomy" id="99658"/>
    <lineage>
        <taxon>Eukaryota</taxon>
        <taxon>Viridiplantae</taxon>
        <taxon>Streptophyta</taxon>
        <taxon>Embryophyta</taxon>
        <taxon>Tracheophyta</taxon>
        <taxon>Spermatophyta</taxon>
        <taxon>Magnoliopsida</taxon>
        <taxon>eudicotyledons</taxon>
        <taxon>Gunneridae</taxon>
        <taxon>Pentapetalae</taxon>
        <taxon>rosids</taxon>
        <taxon>malvids</taxon>
        <taxon>Sapindales</taxon>
        <taxon>Sapindaceae</taxon>
        <taxon>Xanthoceroideae</taxon>
        <taxon>Xanthoceras</taxon>
    </lineage>
</organism>
<evidence type="ECO:0000256" key="12">
    <source>
        <dbReference type="ARBA" id="ARBA00023204"/>
    </source>
</evidence>
<evidence type="ECO:0000256" key="3">
    <source>
        <dbReference type="ARBA" id="ARBA00022723"/>
    </source>
</evidence>
<protein>
    <recommendedName>
        <fullName evidence="16">Helicase ATP-binding domain-containing protein</fullName>
    </recommendedName>
</protein>
<dbReference type="Gene3D" id="3.40.50.300">
    <property type="entry name" value="P-loop containing nucleotide triphosphate hydrolases"/>
    <property type="match status" value="2"/>
</dbReference>
<evidence type="ECO:0000256" key="5">
    <source>
        <dbReference type="ARBA" id="ARBA00022763"/>
    </source>
</evidence>
<dbReference type="InterPro" id="IPR006554">
    <property type="entry name" value="Helicase-like_DEXD_c2"/>
</dbReference>
<evidence type="ECO:0000256" key="6">
    <source>
        <dbReference type="ARBA" id="ARBA00022801"/>
    </source>
</evidence>
<dbReference type="SMART" id="SM00487">
    <property type="entry name" value="DEXDc"/>
    <property type="match status" value="1"/>
</dbReference>
<dbReference type="Proteomes" id="UP000827721">
    <property type="component" value="Unassembled WGS sequence"/>
</dbReference>
<dbReference type="PROSITE" id="PS51193">
    <property type="entry name" value="HELICASE_ATP_BIND_2"/>
    <property type="match status" value="1"/>
</dbReference>
<keyword evidence="12" id="KW-0234">DNA repair</keyword>
<dbReference type="InterPro" id="IPR014001">
    <property type="entry name" value="Helicase_ATP-bd"/>
</dbReference>
<dbReference type="Pfam" id="PF13307">
    <property type="entry name" value="Helicase_C_2"/>
    <property type="match status" value="1"/>
</dbReference>
<dbReference type="InterPro" id="IPR045028">
    <property type="entry name" value="DinG/Rad3-like"/>
</dbReference>
<evidence type="ECO:0000256" key="1">
    <source>
        <dbReference type="ARBA" id="ARBA00004123"/>
    </source>
</evidence>
<keyword evidence="5" id="KW-0227">DNA damage</keyword>
<feature type="domain" description="Helicase ATP-binding" evidence="16">
    <location>
        <begin position="7"/>
        <end position="289"/>
    </location>
</feature>
<evidence type="ECO:0000256" key="15">
    <source>
        <dbReference type="SAM" id="MobiDB-lite"/>
    </source>
</evidence>
<keyword evidence="7" id="KW-0347">Helicase</keyword>
<evidence type="ECO:0000256" key="2">
    <source>
        <dbReference type="ARBA" id="ARBA00022485"/>
    </source>
</evidence>
<dbReference type="Pfam" id="PF23109">
    <property type="entry name" value="ARCH_RTEL1"/>
    <property type="match status" value="1"/>
</dbReference>
<evidence type="ECO:0000256" key="8">
    <source>
        <dbReference type="ARBA" id="ARBA00022840"/>
    </source>
</evidence>
<evidence type="ECO:0000313" key="18">
    <source>
        <dbReference type="Proteomes" id="UP000827721"/>
    </source>
</evidence>
<keyword evidence="3" id="KW-0479">Metal-binding</keyword>
<dbReference type="InterPro" id="IPR013020">
    <property type="entry name" value="Rad3/Chl1-like"/>
</dbReference>
<keyword evidence="18" id="KW-1185">Reference proteome</keyword>
<dbReference type="PANTHER" id="PTHR11472:SF34">
    <property type="entry name" value="REGULATOR OF TELOMERE ELONGATION HELICASE 1"/>
    <property type="match status" value="1"/>
</dbReference>
<dbReference type="EMBL" id="JAFEMO010000009">
    <property type="protein sequence ID" value="KAH7565190.1"/>
    <property type="molecule type" value="Genomic_DNA"/>
</dbReference>
<keyword evidence="4" id="KW-0547">Nucleotide-binding</keyword>
<evidence type="ECO:0000256" key="10">
    <source>
        <dbReference type="ARBA" id="ARBA00023014"/>
    </source>
</evidence>
<comment type="caution">
    <text evidence="17">The sequence shown here is derived from an EMBL/GenBank/DDBJ whole genome shotgun (WGS) entry which is preliminary data.</text>
</comment>
<keyword evidence="8" id="KW-0067">ATP-binding</keyword>
<feature type="region of interest" description="Disordered" evidence="15">
    <location>
        <begin position="69"/>
        <end position="94"/>
    </location>
</feature>
<dbReference type="InterPro" id="IPR027417">
    <property type="entry name" value="P-loop_NTPase"/>
</dbReference>
<evidence type="ECO:0000256" key="11">
    <source>
        <dbReference type="ARBA" id="ARBA00023125"/>
    </source>
</evidence>